<evidence type="ECO:0000313" key="2">
    <source>
        <dbReference type="EMBL" id="CAD7258619.1"/>
    </source>
</evidence>
<name>A0A7R9FXZ1_TIMSH</name>
<gene>
    <name evidence="2" type="ORF">TSIB3V08_LOCUS2844</name>
</gene>
<dbReference type="EMBL" id="OC000903">
    <property type="protein sequence ID" value="CAD7258619.1"/>
    <property type="molecule type" value="Genomic_DNA"/>
</dbReference>
<protein>
    <submittedName>
        <fullName evidence="2">Uncharacterized protein</fullName>
    </submittedName>
</protein>
<organism evidence="2">
    <name type="scientific">Timema shepardi</name>
    <name type="common">Walking stick</name>
    <dbReference type="NCBI Taxonomy" id="629360"/>
    <lineage>
        <taxon>Eukaryota</taxon>
        <taxon>Metazoa</taxon>
        <taxon>Ecdysozoa</taxon>
        <taxon>Arthropoda</taxon>
        <taxon>Hexapoda</taxon>
        <taxon>Insecta</taxon>
        <taxon>Pterygota</taxon>
        <taxon>Neoptera</taxon>
        <taxon>Polyneoptera</taxon>
        <taxon>Phasmatodea</taxon>
        <taxon>Timematodea</taxon>
        <taxon>Timematoidea</taxon>
        <taxon>Timematidae</taxon>
        <taxon>Timema</taxon>
    </lineage>
</organism>
<evidence type="ECO:0000256" key="1">
    <source>
        <dbReference type="SAM" id="MobiDB-lite"/>
    </source>
</evidence>
<sequence length="566" mass="62917">MINEVSGVVHSFDGCHEENFIRMVPHLPYNVTKPAHRYWGAGTFTGILSRWLSNRVTYIHDECINQTVAISGDGCRPHIPSVDSDVKEAPHLTKMRPDRRKVVLDAHADDDSFGVDFIQRKQRVENIDDNEWPRRLCFAGTNVLTFHYTTVVIMAGTPSERSLIANGGKTECPLIERSLLTLTAAIYFLKYLLICPCEAEFDTVPDPLLHRKILEVQEIEHGTSVPIAKNSDPYITEAAWPGAARAVTLEIILWVINGGGVAARVHFGESASELLTVSKIPALKQTTVLQHAPLRGKTHLQRRLFDTTLLTSRTSNYGIGFDLIKLLKSQVSEMKVKEIDLGQYQLSGQAVQRPVNLKHRLRMCTRICEDGKNTFSKPNRDSNLDLPVIGGLVYCKSDALNHEVIEAAQHALSKKKLSFTITQELALREQQCSLYLAVPPSSPPHSYERLHPTVKHHVAGTGLISYDADWRRTQTRECGEGSLNVPVLRCAVQRLCRAEVLVEQRGKVEGVSKASNVGSRNVYTRGDPRRSTLATAAPSKGSPGLRKMVRQEEHTVSPLIAGVTVD</sequence>
<reference evidence="2" key="1">
    <citation type="submission" date="2020-11" db="EMBL/GenBank/DDBJ databases">
        <authorList>
            <person name="Tran Van P."/>
        </authorList>
    </citation>
    <scope>NUCLEOTIDE SEQUENCE</scope>
</reference>
<proteinExistence type="predicted"/>
<accession>A0A7R9FXZ1</accession>
<feature type="region of interest" description="Disordered" evidence="1">
    <location>
        <begin position="519"/>
        <end position="544"/>
    </location>
</feature>
<dbReference type="AlphaFoldDB" id="A0A7R9FXZ1"/>